<dbReference type="Proteomes" id="UP001595075">
    <property type="component" value="Unassembled WGS sequence"/>
</dbReference>
<evidence type="ECO:0000313" key="4">
    <source>
        <dbReference type="Proteomes" id="UP001595075"/>
    </source>
</evidence>
<dbReference type="Pfam" id="PF23076">
    <property type="entry name" value="PH_FT_C"/>
    <property type="match status" value="1"/>
</dbReference>
<organism evidence="3 4">
    <name type="scientific">Oculimacula yallundae</name>
    <dbReference type="NCBI Taxonomy" id="86028"/>
    <lineage>
        <taxon>Eukaryota</taxon>
        <taxon>Fungi</taxon>
        <taxon>Dikarya</taxon>
        <taxon>Ascomycota</taxon>
        <taxon>Pezizomycotina</taxon>
        <taxon>Leotiomycetes</taxon>
        <taxon>Helotiales</taxon>
        <taxon>Ploettnerulaceae</taxon>
        <taxon>Oculimacula</taxon>
    </lineage>
</organism>
<comment type="caution">
    <text evidence="3">The sequence shown here is derived from an EMBL/GenBank/DDBJ whole genome shotgun (WGS) entry which is preliminary data.</text>
</comment>
<sequence length="471" mass="54584">MEVLLGAWREALRVDKAAVELLRIRAVLQLEFYEHITAVLRELESTSRLLRDLYDLFPIYRSRVPIIVYYLDIILPSLERTIKSMMVYIDNEAFPARTQWTLMVERLGDQGGMSLPTRFVMYVDLLVQLVRLLSRSPLYDPTTLELLRMRHLRLRHLQGLPAPPAPAVPHHAPIQPTEADLERRHWAEKIFDDQPHSATGLRHRRESMCFGPPMVNTMLGIVPGSKVLFKLPFDKNRLSVTVYLQPEAPEMTRLLCRWLDPYSNPLTACYGVQELCVRRKGSSLQFRRWSHNKMHPKLWMALFFKTWEKMVLFHCAFAALKSRCPLTISVTAEDVCLPGEKRLFQGKIIDDGFEHVLTVLQDLKCGGIRLHAAVRGGELKKCPVWTAFITHQSQSPQWLNRRSRHRICLRDIHPYVFCQKYKKKHQVKRSGEFELYFVVEDAADAFQDIFTEESDSGGDGQIVIVEPEGRN</sequence>
<reference evidence="3 4" key="1">
    <citation type="journal article" date="2024" name="Commun. Biol.">
        <title>Comparative genomic analysis of thermophilic fungi reveals convergent evolutionary adaptations and gene losses.</title>
        <authorList>
            <person name="Steindorff A.S."/>
            <person name="Aguilar-Pontes M.V."/>
            <person name="Robinson A.J."/>
            <person name="Andreopoulos B."/>
            <person name="LaButti K."/>
            <person name="Kuo A."/>
            <person name="Mondo S."/>
            <person name="Riley R."/>
            <person name="Otillar R."/>
            <person name="Haridas S."/>
            <person name="Lipzen A."/>
            <person name="Grimwood J."/>
            <person name="Schmutz J."/>
            <person name="Clum A."/>
            <person name="Reid I.D."/>
            <person name="Moisan M.C."/>
            <person name="Butler G."/>
            <person name="Nguyen T.T.M."/>
            <person name="Dewar K."/>
            <person name="Conant G."/>
            <person name="Drula E."/>
            <person name="Henrissat B."/>
            <person name="Hansel C."/>
            <person name="Singer S."/>
            <person name="Hutchinson M.I."/>
            <person name="de Vries R.P."/>
            <person name="Natvig D.O."/>
            <person name="Powell A.J."/>
            <person name="Tsang A."/>
            <person name="Grigoriev I.V."/>
        </authorList>
    </citation>
    <scope>NUCLEOTIDE SEQUENCE [LARGE SCALE GENOMIC DNA]</scope>
    <source>
        <strain evidence="3 4">CBS 494.80</strain>
    </source>
</reference>
<name>A0ABR4CBX5_9HELO</name>
<dbReference type="InterPro" id="IPR057081">
    <property type="entry name" value="PH_N"/>
</dbReference>
<evidence type="ECO:0000259" key="2">
    <source>
        <dbReference type="Pfam" id="PF23076"/>
    </source>
</evidence>
<gene>
    <name evidence="3" type="ORF">VTL71DRAFT_1850</name>
</gene>
<evidence type="ECO:0000259" key="1">
    <source>
        <dbReference type="Pfam" id="PF23074"/>
    </source>
</evidence>
<dbReference type="EMBL" id="JAZHXI010000010">
    <property type="protein sequence ID" value="KAL2067425.1"/>
    <property type="molecule type" value="Genomic_DNA"/>
</dbReference>
<keyword evidence="4" id="KW-1185">Reference proteome</keyword>
<dbReference type="Pfam" id="PF23074">
    <property type="entry name" value="PH_FT_N"/>
    <property type="match status" value="1"/>
</dbReference>
<feature type="domain" description="PH" evidence="2">
    <location>
        <begin position="342"/>
        <end position="453"/>
    </location>
</feature>
<protein>
    <submittedName>
        <fullName evidence="3">Uncharacterized protein</fullName>
    </submittedName>
</protein>
<accession>A0ABR4CBX5</accession>
<feature type="domain" description="PH" evidence="1">
    <location>
        <begin position="220"/>
        <end position="333"/>
    </location>
</feature>
<proteinExistence type="predicted"/>
<evidence type="ECO:0000313" key="3">
    <source>
        <dbReference type="EMBL" id="KAL2067425.1"/>
    </source>
</evidence>
<dbReference type="InterPro" id="IPR057082">
    <property type="entry name" value="PH_C"/>
</dbReference>